<dbReference type="InterPro" id="IPR009291">
    <property type="entry name" value="Vps62"/>
</dbReference>
<evidence type="ECO:0008006" key="3">
    <source>
        <dbReference type="Google" id="ProtNLM"/>
    </source>
</evidence>
<sequence length="495" mass="54821">MQGWAPALVPILALVTQIEGEVRAILICKRSEDRHLVKLLRSAKNYVQRLYIPTIISLFLAPICTHTALAAPSPQNTALARRFAPQWRFHKDEMYFPSSVEWFLSQVKQVDDNGSLINANPTVQTLDGPTGQGSGLYLTTDIDANRDGWLKGVNPLQDPFNVAVYTFVAPKANGVTDIYYWLFTPFNEAKDVPVLGRVGDHVGDWERLTVRTVNGEATQVDYHAHSDTGSTVPFSEAPKFDGDLRPVGYIAKGSHGIWETAGTHTYVDAVIFKLQDLTSEDGVYWDTRESLVIYNFPDLFSGSDAWLNYKGVYGNKGTTDCWWYVFHKECKVVTGPPGPYRTDVMGVNFKDSTSELEAQDPSKWDMKGPLSQVLGLTTDADHSTFTIYLNLETSETFIGLKVTCSSTDQEAPSDQFHFVVTPAGLNLQGNKITITSPACPPNTKITAYNVGLCTESSSCQWARSRALKAYSKDGNANGAQETRAIAVEDLDVWEF</sequence>
<dbReference type="PANTHER" id="PTHR48174">
    <property type="entry name" value="DUF946 FAMILY PROTEIN"/>
    <property type="match status" value="1"/>
</dbReference>
<gene>
    <name evidence="1" type="ORF">V5O48_008801</name>
</gene>
<dbReference type="Proteomes" id="UP001465976">
    <property type="component" value="Unassembled WGS sequence"/>
</dbReference>
<proteinExistence type="predicted"/>
<reference evidence="1 2" key="1">
    <citation type="submission" date="2024-02" db="EMBL/GenBank/DDBJ databases">
        <title>A draft genome for the cacao thread blight pathogen Marasmius crinis-equi.</title>
        <authorList>
            <person name="Cohen S.P."/>
            <person name="Baruah I.K."/>
            <person name="Amoako-Attah I."/>
            <person name="Bukari Y."/>
            <person name="Meinhardt L.W."/>
            <person name="Bailey B.A."/>
        </authorList>
    </citation>
    <scope>NUCLEOTIDE SEQUENCE [LARGE SCALE GENOMIC DNA]</scope>
    <source>
        <strain evidence="1 2">GH-76</strain>
    </source>
</reference>
<comment type="caution">
    <text evidence="1">The sequence shown here is derived from an EMBL/GenBank/DDBJ whole genome shotgun (WGS) entry which is preliminary data.</text>
</comment>
<evidence type="ECO:0000313" key="1">
    <source>
        <dbReference type="EMBL" id="KAL0573167.1"/>
    </source>
</evidence>
<name>A0ABR3FDK3_9AGAR</name>
<dbReference type="PANTHER" id="PTHR48174:SF5">
    <property type="entry name" value="VACUOLAR PROTEIN SORTING-ASSOCIATED PROTEIN 62"/>
    <property type="match status" value="1"/>
</dbReference>
<keyword evidence="2" id="KW-1185">Reference proteome</keyword>
<evidence type="ECO:0000313" key="2">
    <source>
        <dbReference type="Proteomes" id="UP001465976"/>
    </source>
</evidence>
<organism evidence="1 2">
    <name type="scientific">Marasmius crinis-equi</name>
    <dbReference type="NCBI Taxonomy" id="585013"/>
    <lineage>
        <taxon>Eukaryota</taxon>
        <taxon>Fungi</taxon>
        <taxon>Dikarya</taxon>
        <taxon>Basidiomycota</taxon>
        <taxon>Agaricomycotina</taxon>
        <taxon>Agaricomycetes</taxon>
        <taxon>Agaricomycetidae</taxon>
        <taxon>Agaricales</taxon>
        <taxon>Marasmiineae</taxon>
        <taxon>Marasmiaceae</taxon>
        <taxon>Marasmius</taxon>
    </lineage>
</organism>
<dbReference type="Pfam" id="PF06101">
    <property type="entry name" value="Vps62"/>
    <property type="match status" value="1"/>
</dbReference>
<dbReference type="EMBL" id="JBAHYK010000535">
    <property type="protein sequence ID" value="KAL0573167.1"/>
    <property type="molecule type" value="Genomic_DNA"/>
</dbReference>
<protein>
    <recommendedName>
        <fullName evidence="3">Vacuolar protein sorting-associated protein 62</fullName>
    </recommendedName>
</protein>
<accession>A0ABR3FDK3</accession>